<dbReference type="Gene3D" id="4.10.240.10">
    <property type="entry name" value="Zn(2)-C6 fungal-type DNA-binding domain"/>
    <property type="match status" value="1"/>
</dbReference>
<gene>
    <name evidence="7" type="ORF">FALBO_14444</name>
</gene>
<dbReference type="Proteomes" id="UP000554235">
    <property type="component" value="Unassembled WGS sequence"/>
</dbReference>
<dbReference type="InterPro" id="IPR001138">
    <property type="entry name" value="Zn2Cys6_DnaBD"/>
</dbReference>
<dbReference type="InterPro" id="IPR036864">
    <property type="entry name" value="Zn2-C6_fun-type_DNA-bd_sf"/>
</dbReference>
<protein>
    <submittedName>
        <fullName evidence="7">Fungal specific transcription factor</fullName>
    </submittedName>
</protein>
<keyword evidence="3" id="KW-0805">Transcription regulation</keyword>
<dbReference type="EMBL" id="JAADYS010002342">
    <property type="protein sequence ID" value="KAF4458811.1"/>
    <property type="molecule type" value="Genomic_DNA"/>
</dbReference>
<dbReference type="GO" id="GO:0005634">
    <property type="term" value="C:nucleus"/>
    <property type="evidence" value="ECO:0007669"/>
    <property type="project" value="UniProtKB-SubCell"/>
</dbReference>
<comment type="caution">
    <text evidence="7">The sequence shown here is derived from an EMBL/GenBank/DDBJ whole genome shotgun (WGS) entry which is preliminary data.</text>
</comment>
<keyword evidence="2" id="KW-0479">Metal-binding</keyword>
<reference evidence="7 8" key="1">
    <citation type="submission" date="2020-01" db="EMBL/GenBank/DDBJ databases">
        <title>Identification and distribution of gene clusters putatively required for synthesis of sphingolipid metabolism inhibitors in phylogenetically diverse species of the filamentous fungus Fusarium.</title>
        <authorList>
            <person name="Kim H.-S."/>
            <person name="Busman M."/>
            <person name="Brown D.W."/>
            <person name="Divon H."/>
            <person name="Uhlig S."/>
            <person name="Proctor R.H."/>
        </authorList>
    </citation>
    <scope>NUCLEOTIDE SEQUENCE [LARGE SCALE GENOMIC DNA]</scope>
    <source>
        <strain evidence="7 8">NRRL 20459</strain>
    </source>
</reference>
<keyword evidence="4" id="KW-0804">Transcription</keyword>
<dbReference type="Pfam" id="PF00172">
    <property type="entry name" value="Zn_clus"/>
    <property type="match status" value="1"/>
</dbReference>
<dbReference type="PANTHER" id="PTHR47338:SF20">
    <property type="entry name" value="ZN(II)2CYS6 TRANSCRIPTION FACTOR (EUROFUNG)"/>
    <property type="match status" value="1"/>
</dbReference>
<dbReference type="GO" id="GO:0006351">
    <property type="term" value="P:DNA-templated transcription"/>
    <property type="evidence" value="ECO:0007669"/>
    <property type="project" value="InterPro"/>
</dbReference>
<evidence type="ECO:0000256" key="3">
    <source>
        <dbReference type="ARBA" id="ARBA00023015"/>
    </source>
</evidence>
<name>A0A8H4KY18_9HYPO</name>
<dbReference type="AlphaFoldDB" id="A0A8H4KY18"/>
<dbReference type="GO" id="GO:0003677">
    <property type="term" value="F:DNA binding"/>
    <property type="evidence" value="ECO:0007669"/>
    <property type="project" value="InterPro"/>
</dbReference>
<dbReference type="OrthoDB" id="3862662at2759"/>
<organism evidence="7 8">
    <name type="scientific">Fusarium albosuccineum</name>
    <dbReference type="NCBI Taxonomy" id="1237068"/>
    <lineage>
        <taxon>Eukaryota</taxon>
        <taxon>Fungi</taxon>
        <taxon>Dikarya</taxon>
        <taxon>Ascomycota</taxon>
        <taxon>Pezizomycotina</taxon>
        <taxon>Sordariomycetes</taxon>
        <taxon>Hypocreomycetidae</taxon>
        <taxon>Hypocreales</taxon>
        <taxon>Nectriaceae</taxon>
        <taxon>Fusarium</taxon>
        <taxon>Fusarium decemcellulare species complex</taxon>
    </lineage>
</organism>
<evidence type="ECO:0000259" key="6">
    <source>
        <dbReference type="SMART" id="SM00906"/>
    </source>
</evidence>
<evidence type="ECO:0000256" key="5">
    <source>
        <dbReference type="ARBA" id="ARBA00023242"/>
    </source>
</evidence>
<dbReference type="GO" id="GO:0008270">
    <property type="term" value="F:zinc ion binding"/>
    <property type="evidence" value="ECO:0007669"/>
    <property type="project" value="InterPro"/>
</dbReference>
<keyword evidence="8" id="KW-1185">Reference proteome</keyword>
<dbReference type="SMART" id="SM00906">
    <property type="entry name" value="Fungal_trans"/>
    <property type="match status" value="1"/>
</dbReference>
<dbReference type="CDD" id="cd12148">
    <property type="entry name" value="fungal_TF_MHR"/>
    <property type="match status" value="1"/>
</dbReference>
<evidence type="ECO:0000256" key="1">
    <source>
        <dbReference type="ARBA" id="ARBA00004123"/>
    </source>
</evidence>
<dbReference type="GO" id="GO:0000981">
    <property type="term" value="F:DNA-binding transcription factor activity, RNA polymerase II-specific"/>
    <property type="evidence" value="ECO:0007669"/>
    <property type="project" value="InterPro"/>
</dbReference>
<feature type="domain" description="Xylanolytic transcriptional activator regulatory" evidence="6">
    <location>
        <begin position="256"/>
        <end position="335"/>
    </location>
</feature>
<proteinExistence type="predicted"/>
<dbReference type="CDD" id="cd00067">
    <property type="entry name" value="GAL4"/>
    <property type="match status" value="1"/>
</dbReference>
<dbReference type="InterPro" id="IPR050815">
    <property type="entry name" value="TF_fung"/>
</dbReference>
<dbReference type="PANTHER" id="PTHR47338">
    <property type="entry name" value="ZN(II)2CYS6 TRANSCRIPTION FACTOR (EUROFUNG)-RELATED"/>
    <property type="match status" value="1"/>
</dbReference>
<sequence length="564" mass="62590">MVHQLEGSGAAKIAVKSSNLMIRLIKRAVPVGIIALIRLKRKCTRDFPSCSLCVRLHKSCEYPEEALPNTVTNPAVDERLRRLEQLLSANSISPREATTAPTTSFFPPVQNPEQEFPLPFFLDNELFTPLRENALSQSHESSLHRIASEHVGQDPIAGCAAFFSTVHTWLPMISRKRLVHELSTESSDDACLMLLVLCMKLCTADTGNRPKELPLYTLARSLYSTAELGGFVTLRLLQSLVLLTVYELGHAIYPAAFLTISRAARLGILMGFHDRKAAPQLFKPAETWTLREEQRRTWWAVFILDRFVNIENSGVPLASPEPCMSELLPVNDKDWEDGSVVPSEPLYTKSFSSVTTVGSFAKTCQAAHMLSKVMRHREARASSQDITELLPEAQHLHRALYTLQMSMKHLESGSDQSQIIDSSSLPALGLCCSARLLLYNQYACNEPLGLATNGPVALETELQKAGLDGIKTMSSFTARMVAQDTGGCPFVARFLYHAATECAWFIKEDHEQVMYDALEDIVNGLRSMAKQWGVAGQYISLLEQEEVLKLINVDIGVSSTTSTF</sequence>
<comment type="subcellular location">
    <subcellularLocation>
        <location evidence="1">Nucleus</location>
    </subcellularLocation>
</comment>
<evidence type="ECO:0000256" key="2">
    <source>
        <dbReference type="ARBA" id="ARBA00022723"/>
    </source>
</evidence>
<evidence type="ECO:0000313" key="7">
    <source>
        <dbReference type="EMBL" id="KAF4458811.1"/>
    </source>
</evidence>
<evidence type="ECO:0000256" key="4">
    <source>
        <dbReference type="ARBA" id="ARBA00023163"/>
    </source>
</evidence>
<accession>A0A8H4KY18</accession>
<dbReference type="InterPro" id="IPR007219">
    <property type="entry name" value="XnlR_reg_dom"/>
</dbReference>
<evidence type="ECO:0000313" key="8">
    <source>
        <dbReference type="Proteomes" id="UP000554235"/>
    </source>
</evidence>
<keyword evidence="5" id="KW-0539">Nucleus</keyword>
<dbReference type="Pfam" id="PF04082">
    <property type="entry name" value="Fungal_trans"/>
    <property type="match status" value="1"/>
</dbReference>